<reference evidence="1 2" key="1">
    <citation type="submission" date="2020-03" db="EMBL/GenBank/DDBJ databases">
        <title>Genomic Encyclopedia of Type Strains, Phase IV (KMG-IV): sequencing the most valuable type-strain genomes for metagenomic binning, comparative biology and taxonomic classification.</title>
        <authorList>
            <person name="Goeker M."/>
        </authorList>
    </citation>
    <scope>NUCLEOTIDE SEQUENCE [LARGE SCALE GENOMIC DNA]</scope>
    <source>
        <strain evidence="1 2">DSM 24233</strain>
    </source>
</reference>
<dbReference type="RefSeq" id="WP_167941642.1">
    <property type="nucleotide sequence ID" value="NZ_JAATJA010000002.1"/>
</dbReference>
<dbReference type="InterPro" id="IPR008914">
    <property type="entry name" value="PEBP"/>
</dbReference>
<dbReference type="EMBL" id="JAATJA010000002">
    <property type="protein sequence ID" value="NJB68590.1"/>
    <property type="molecule type" value="Genomic_DNA"/>
</dbReference>
<dbReference type="InterPro" id="IPR036610">
    <property type="entry name" value="PEBP-like_sf"/>
</dbReference>
<organism evidence="1 2">
    <name type="scientific">Desulfobaculum xiamenense</name>
    <dbReference type="NCBI Taxonomy" id="995050"/>
    <lineage>
        <taxon>Bacteria</taxon>
        <taxon>Pseudomonadati</taxon>
        <taxon>Thermodesulfobacteriota</taxon>
        <taxon>Desulfovibrionia</taxon>
        <taxon>Desulfovibrionales</taxon>
        <taxon>Desulfovibrionaceae</taxon>
        <taxon>Desulfobaculum</taxon>
    </lineage>
</organism>
<dbReference type="AlphaFoldDB" id="A0A846QNJ1"/>
<dbReference type="Proteomes" id="UP000580856">
    <property type="component" value="Unassembled WGS sequence"/>
</dbReference>
<gene>
    <name evidence="1" type="ORF">GGQ74_002263</name>
</gene>
<dbReference type="Gene3D" id="3.90.280.10">
    <property type="entry name" value="PEBP-like"/>
    <property type="match status" value="1"/>
</dbReference>
<keyword evidence="2" id="KW-1185">Reference proteome</keyword>
<dbReference type="NCBIfam" id="TIGR00481">
    <property type="entry name" value="YbhB/YbcL family Raf kinase inhibitor-like protein"/>
    <property type="match status" value="1"/>
</dbReference>
<dbReference type="InterPro" id="IPR005247">
    <property type="entry name" value="YbhB_YbcL/LppC-like"/>
</dbReference>
<sequence>MKLTSSSFQEGTRIPIQFTCDASDFSPSLDWEDAPEGTESFAVICDDHDAPAGTWTHWVIYGIPGVAFRLAAKIPRTAEHPSGMRQGVNSFGNIGYNGPCPPEGHGKHDYVFTIYALDTTPDLAPEATRDELLAAMDGHTLATAQLTGHYSR</sequence>
<evidence type="ECO:0000313" key="2">
    <source>
        <dbReference type="Proteomes" id="UP000580856"/>
    </source>
</evidence>
<dbReference type="CDD" id="cd00865">
    <property type="entry name" value="PEBP_bact_arch"/>
    <property type="match status" value="1"/>
</dbReference>
<dbReference type="PANTHER" id="PTHR30289">
    <property type="entry name" value="UNCHARACTERIZED PROTEIN YBCL-RELATED"/>
    <property type="match status" value="1"/>
</dbReference>
<name>A0A846QNJ1_9BACT</name>
<evidence type="ECO:0000313" key="1">
    <source>
        <dbReference type="EMBL" id="NJB68590.1"/>
    </source>
</evidence>
<evidence type="ECO:0008006" key="3">
    <source>
        <dbReference type="Google" id="ProtNLM"/>
    </source>
</evidence>
<dbReference type="Pfam" id="PF01161">
    <property type="entry name" value="PBP"/>
    <property type="match status" value="1"/>
</dbReference>
<accession>A0A846QNJ1</accession>
<dbReference type="PANTHER" id="PTHR30289:SF1">
    <property type="entry name" value="PEBP (PHOSPHATIDYLETHANOLAMINE-BINDING PROTEIN) FAMILY PROTEIN"/>
    <property type="match status" value="1"/>
</dbReference>
<dbReference type="SUPFAM" id="SSF49777">
    <property type="entry name" value="PEBP-like"/>
    <property type="match status" value="1"/>
</dbReference>
<protein>
    <recommendedName>
        <fullName evidence="3">Phospholipid-binding protein, PBP family</fullName>
    </recommendedName>
</protein>
<comment type="caution">
    <text evidence="1">The sequence shown here is derived from an EMBL/GenBank/DDBJ whole genome shotgun (WGS) entry which is preliminary data.</text>
</comment>
<proteinExistence type="predicted"/>